<reference evidence="1 2" key="1">
    <citation type="submission" date="2018-11" db="EMBL/GenBank/DDBJ databases">
        <authorList>
            <person name="Ji L."/>
        </authorList>
    </citation>
    <scope>NUCLEOTIDE SEQUENCE [LARGE SCALE GENOMIC DNA]</scope>
</reference>
<evidence type="ECO:0000313" key="1">
    <source>
        <dbReference type="EMBL" id="QAU03657.1"/>
    </source>
</evidence>
<dbReference type="RefSeq" id="YP_010100325.1">
    <property type="nucleotide sequence ID" value="NC_055782.1"/>
</dbReference>
<dbReference type="GeneID" id="65118019"/>
<sequence>MVIGPSERLGPFCLEIFLFLVVHRLQFSSLTSQCIAHANIIRITKFGFLTTSFVILLQFLQTVHGLTRTNFRHEAFNRCFLNNFFKGFHKSTCFIT</sequence>
<name>A0A410T525_9CAUD</name>
<dbReference type="Proteomes" id="UP000290498">
    <property type="component" value="Segment"/>
</dbReference>
<dbReference type="EMBL" id="MK234886">
    <property type="protein sequence ID" value="QAU03657.1"/>
    <property type="molecule type" value="Genomic_DNA"/>
</dbReference>
<dbReference type="KEGG" id="vg:65118019"/>
<evidence type="ECO:0000313" key="2">
    <source>
        <dbReference type="Proteomes" id="UP000290498"/>
    </source>
</evidence>
<accession>A0A410T525</accession>
<protein>
    <submittedName>
        <fullName evidence="1">Uncharacterized protein</fullName>
    </submittedName>
</protein>
<keyword evidence="2" id="KW-1185">Reference proteome</keyword>
<organism evidence="1 2">
    <name type="scientific">Escherichia phage AnYang</name>
    <dbReference type="NCBI Taxonomy" id="2499909"/>
    <lineage>
        <taxon>Viruses</taxon>
        <taxon>Duplodnaviria</taxon>
        <taxon>Heunggongvirae</taxon>
        <taxon>Uroviricota</taxon>
        <taxon>Caudoviricetes</taxon>
        <taxon>Pantevenvirales</taxon>
        <taxon>Straboviridae</taxon>
        <taxon>Tevenvirinae</taxon>
        <taxon>Dhakavirus</taxon>
        <taxon>Dhakavirus anyang</taxon>
    </lineage>
</organism>
<proteinExistence type="predicted"/>